<dbReference type="InterPro" id="IPR014876">
    <property type="entry name" value="DEK_C"/>
</dbReference>
<dbReference type="InterPro" id="IPR001878">
    <property type="entry name" value="Znf_CCHC"/>
</dbReference>
<gene>
    <name evidence="4" type="ORF">LLUT_LOCUS12359</name>
</gene>
<evidence type="ECO:0000256" key="2">
    <source>
        <dbReference type="SAM" id="MobiDB-lite"/>
    </source>
</evidence>
<dbReference type="InterPro" id="IPR009044">
    <property type="entry name" value="ssDNA-bd_transcriptional_reg"/>
</dbReference>
<evidence type="ECO:0000259" key="3">
    <source>
        <dbReference type="PROSITE" id="PS50158"/>
    </source>
</evidence>
<feature type="compositionally biased region" description="Basic and acidic residues" evidence="2">
    <location>
        <begin position="413"/>
        <end position="422"/>
    </location>
</feature>
<dbReference type="GO" id="GO:0008270">
    <property type="term" value="F:zinc ion binding"/>
    <property type="evidence" value="ECO:0007669"/>
    <property type="project" value="UniProtKB-KW"/>
</dbReference>
<sequence>MEEELRSKIERTVLEIVKQSNMEDSTEFTIRVAASHRLGLDLSPPERKLLVRTVIDSYLLSVADGLKSATAPLEKAVVLQDSSETVEFNKKKFKVKDDNSEGIVCQLSNRRNVSVGNFKGSTLVSIREFYCKDGKQLPGPKGISLSSEQWSAFKKSVPAIEEAIAKMERKMGKMQSTQCIYDPHRKQKEDVSNSAVDVAPPEPVPIEVIRFDGKNYQFWAEQMELLLKQLKIEYVLTEPCPSSTSAENSSAEAKAAEKRWVNDDLLCQRNILNHLSDPLFNQYAKRRMSAKELWEELKHVYMFQKFGTKRSLVKTYIEFQIVEEKAITEQIQELNGIADSLGAAEMSINENFHVSVIISKLPLSWKNFCIKLMHEEHLPFWKLMERIRIEEESRSGVKRSGDPSNSTGFHRANKFEPRRTENKWPPGKYLNKSEANNAKSIPCDICGKKGHLSKNCWGRKQS</sequence>
<keyword evidence="1" id="KW-0479">Metal-binding</keyword>
<accession>A0AAV1WPP4</accession>
<dbReference type="Pfam" id="PF14223">
    <property type="entry name" value="Retrotran_gag_2"/>
    <property type="match status" value="1"/>
</dbReference>
<reference evidence="4 5" key="1">
    <citation type="submission" date="2024-03" db="EMBL/GenBank/DDBJ databases">
        <authorList>
            <person name="Martinez-Hernandez J."/>
        </authorList>
    </citation>
    <scope>NUCLEOTIDE SEQUENCE [LARGE SCALE GENOMIC DNA]</scope>
</reference>
<feature type="domain" description="CCHC-type" evidence="3">
    <location>
        <begin position="443"/>
        <end position="456"/>
    </location>
</feature>
<dbReference type="GO" id="GO:0006355">
    <property type="term" value="P:regulation of DNA-templated transcription"/>
    <property type="evidence" value="ECO:0007669"/>
    <property type="project" value="InterPro"/>
</dbReference>
<dbReference type="AlphaFoldDB" id="A0AAV1WPP4"/>
<evidence type="ECO:0000313" key="5">
    <source>
        <dbReference type="Proteomes" id="UP001497480"/>
    </source>
</evidence>
<evidence type="ECO:0000313" key="4">
    <source>
        <dbReference type="EMBL" id="CAL0311299.1"/>
    </source>
</evidence>
<organism evidence="4 5">
    <name type="scientific">Lupinus luteus</name>
    <name type="common">European yellow lupine</name>
    <dbReference type="NCBI Taxonomy" id="3873"/>
    <lineage>
        <taxon>Eukaryota</taxon>
        <taxon>Viridiplantae</taxon>
        <taxon>Streptophyta</taxon>
        <taxon>Embryophyta</taxon>
        <taxon>Tracheophyta</taxon>
        <taxon>Spermatophyta</taxon>
        <taxon>Magnoliopsida</taxon>
        <taxon>eudicotyledons</taxon>
        <taxon>Gunneridae</taxon>
        <taxon>Pentapetalae</taxon>
        <taxon>rosids</taxon>
        <taxon>fabids</taxon>
        <taxon>Fabales</taxon>
        <taxon>Fabaceae</taxon>
        <taxon>Papilionoideae</taxon>
        <taxon>50 kb inversion clade</taxon>
        <taxon>genistoids sensu lato</taxon>
        <taxon>core genistoids</taxon>
        <taxon>Genisteae</taxon>
        <taxon>Lupinus</taxon>
    </lineage>
</organism>
<dbReference type="SUPFAM" id="SSF54447">
    <property type="entry name" value="ssDNA-binding transcriptional regulator domain"/>
    <property type="match status" value="1"/>
</dbReference>
<dbReference type="PANTHER" id="PTHR47592">
    <property type="entry name" value="PBF68 PROTEIN"/>
    <property type="match status" value="1"/>
</dbReference>
<name>A0AAV1WPP4_LUPLU</name>
<dbReference type="PANTHER" id="PTHR47592:SF6">
    <property type="entry name" value="PBF68 PROTEIN"/>
    <property type="match status" value="1"/>
</dbReference>
<comment type="caution">
    <text evidence="4">The sequence shown here is derived from an EMBL/GenBank/DDBJ whole genome shotgun (WGS) entry which is preliminary data.</text>
</comment>
<protein>
    <recommendedName>
        <fullName evidence="3">CCHC-type domain-containing protein</fullName>
    </recommendedName>
</protein>
<dbReference type="Proteomes" id="UP001497480">
    <property type="component" value="Unassembled WGS sequence"/>
</dbReference>
<keyword evidence="1" id="KW-0863">Zinc-finger</keyword>
<dbReference type="Pfam" id="PF02229">
    <property type="entry name" value="PC4"/>
    <property type="match status" value="1"/>
</dbReference>
<evidence type="ECO:0000256" key="1">
    <source>
        <dbReference type="PROSITE-ProRule" id="PRU00047"/>
    </source>
</evidence>
<dbReference type="PROSITE" id="PS50158">
    <property type="entry name" value="ZF_CCHC"/>
    <property type="match status" value="1"/>
</dbReference>
<dbReference type="Pfam" id="PF08766">
    <property type="entry name" value="DEK_C"/>
    <property type="match status" value="1"/>
</dbReference>
<dbReference type="Gene3D" id="2.30.31.10">
    <property type="entry name" value="Transcriptional Coactivator Pc4, Chain A"/>
    <property type="match status" value="1"/>
</dbReference>
<proteinExistence type="predicted"/>
<feature type="compositionally biased region" description="Basic and acidic residues" evidence="2">
    <location>
        <begin position="392"/>
        <end position="401"/>
    </location>
</feature>
<dbReference type="EMBL" id="CAXHTB010000008">
    <property type="protein sequence ID" value="CAL0311299.1"/>
    <property type="molecule type" value="Genomic_DNA"/>
</dbReference>
<feature type="region of interest" description="Disordered" evidence="2">
    <location>
        <begin position="392"/>
        <end position="462"/>
    </location>
</feature>
<keyword evidence="5" id="KW-1185">Reference proteome</keyword>
<keyword evidence="1" id="KW-0862">Zinc</keyword>
<dbReference type="InterPro" id="IPR003173">
    <property type="entry name" value="PC4_C"/>
</dbReference>
<dbReference type="GO" id="GO:0003677">
    <property type="term" value="F:DNA binding"/>
    <property type="evidence" value="ECO:0007669"/>
    <property type="project" value="InterPro"/>
</dbReference>